<dbReference type="STRING" id="472759.Nhal_2232"/>
<keyword evidence="2" id="KW-1185">Reference proteome</keyword>
<dbReference type="KEGG" id="nhl:Nhal_2232"/>
<dbReference type="EMBL" id="CP001798">
    <property type="protein sequence ID" value="ADE15323.1"/>
    <property type="molecule type" value="Genomic_DNA"/>
</dbReference>
<reference evidence="2" key="1">
    <citation type="submission" date="2010-04" db="EMBL/GenBank/DDBJ databases">
        <title>Complete genome sequence of Nitrosococcus halophilus Nc4, a salt-adapted, aerobic obligate ammonia-oxidizing sulfur purple bacterium.</title>
        <authorList>
            <consortium name="US DOE Joint Genome Institute"/>
            <person name="Campbell M.A."/>
            <person name="Malfatti S.A."/>
            <person name="Chain P.S.G."/>
            <person name="Heidelberg J.F."/>
            <person name="Ward B.B."/>
            <person name="Klotz M.G."/>
        </authorList>
    </citation>
    <scope>NUCLEOTIDE SEQUENCE [LARGE SCALE GENOMIC DNA]</scope>
    <source>
        <strain evidence="2">Nc4</strain>
    </source>
</reference>
<sequence>MELMGFAQESVKVLLIFMRWDMQAVHCYLLE</sequence>
<protein>
    <submittedName>
        <fullName evidence="1">Uncharacterized protein</fullName>
    </submittedName>
</protein>
<organism evidence="1 2">
    <name type="scientific">Nitrosococcus halophilus (strain Nc4)</name>
    <dbReference type="NCBI Taxonomy" id="472759"/>
    <lineage>
        <taxon>Bacteria</taxon>
        <taxon>Pseudomonadati</taxon>
        <taxon>Pseudomonadota</taxon>
        <taxon>Gammaproteobacteria</taxon>
        <taxon>Chromatiales</taxon>
        <taxon>Chromatiaceae</taxon>
        <taxon>Nitrosococcus</taxon>
    </lineage>
</organism>
<dbReference type="HOGENOM" id="CLU_3397583_0_0_6"/>
<proteinExistence type="predicted"/>
<name>D5C5A0_NITHN</name>
<dbReference type="Proteomes" id="UP000001844">
    <property type="component" value="Chromosome"/>
</dbReference>
<dbReference type="AlphaFoldDB" id="D5C5A0"/>
<evidence type="ECO:0000313" key="1">
    <source>
        <dbReference type="EMBL" id="ADE15323.1"/>
    </source>
</evidence>
<evidence type="ECO:0000313" key="2">
    <source>
        <dbReference type="Proteomes" id="UP000001844"/>
    </source>
</evidence>
<accession>D5C5A0</accession>
<gene>
    <name evidence="1" type="ordered locus">Nhal_2232</name>
</gene>